<name>A0ABQ9CSS1_9PASS</name>
<organism evidence="1 2">
    <name type="scientific">Willisornis vidua</name>
    <name type="common">Xingu scale-backed antbird</name>
    <dbReference type="NCBI Taxonomy" id="1566151"/>
    <lineage>
        <taxon>Eukaryota</taxon>
        <taxon>Metazoa</taxon>
        <taxon>Chordata</taxon>
        <taxon>Craniata</taxon>
        <taxon>Vertebrata</taxon>
        <taxon>Euteleostomi</taxon>
        <taxon>Archelosauria</taxon>
        <taxon>Archosauria</taxon>
        <taxon>Dinosauria</taxon>
        <taxon>Saurischia</taxon>
        <taxon>Theropoda</taxon>
        <taxon>Coelurosauria</taxon>
        <taxon>Aves</taxon>
        <taxon>Neognathae</taxon>
        <taxon>Neoaves</taxon>
        <taxon>Telluraves</taxon>
        <taxon>Australaves</taxon>
        <taxon>Passeriformes</taxon>
        <taxon>Thamnophilidae</taxon>
        <taxon>Willisornis</taxon>
    </lineage>
</organism>
<reference evidence="1" key="1">
    <citation type="submission" date="2019-10" db="EMBL/GenBank/DDBJ databases">
        <authorList>
            <person name="Soares A.E.R."/>
            <person name="Aleixo A."/>
            <person name="Schneider P."/>
            <person name="Miyaki C.Y."/>
            <person name="Schneider M.P."/>
            <person name="Mello C."/>
            <person name="Vasconcelos A.T.R."/>
        </authorList>
    </citation>
    <scope>NUCLEOTIDE SEQUENCE</scope>
    <source>
        <tissue evidence="1">Muscle</tissue>
    </source>
</reference>
<sequence length="169" mass="20021">MTLASGECCGHPFFILPSSVDAQKSSHVLVCIERSMISRSSTLILLLYSALVGSCLEWWIQLWDHQHQNDMNLLKQFQRRDMKMIRELDHLSYEDRLAGLELFSLEKRKLEGHLTIVFQYLKEAYKKAEQGHFIRAYSYRTRRNGFKLKEGRLRLINSNELFMVRVMRH</sequence>
<proteinExistence type="predicted"/>
<accession>A0ABQ9CSS1</accession>
<evidence type="ECO:0000313" key="2">
    <source>
        <dbReference type="Proteomes" id="UP001145742"/>
    </source>
</evidence>
<keyword evidence="2" id="KW-1185">Reference proteome</keyword>
<evidence type="ECO:0000313" key="1">
    <source>
        <dbReference type="EMBL" id="KAJ7408561.1"/>
    </source>
</evidence>
<comment type="caution">
    <text evidence="1">The sequence shown here is derived from an EMBL/GenBank/DDBJ whole genome shotgun (WGS) entry which is preliminary data.</text>
</comment>
<dbReference type="Proteomes" id="UP001145742">
    <property type="component" value="Unassembled WGS sequence"/>
</dbReference>
<gene>
    <name evidence="1" type="ORF">WISP_119431</name>
</gene>
<protein>
    <submittedName>
        <fullName evidence="1">Uncharacterized protein</fullName>
    </submittedName>
</protein>
<dbReference type="EMBL" id="WHWB01034533">
    <property type="protein sequence ID" value="KAJ7408561.1"/>
    <property type="molecule type" value="Genomic_DNA"/>
</dbReference>